<evidence type="ECO:0000313" key="2">
    <source>
        <dbReference type="EMBL" id="GCE26442.1"/>
    </source>
</evidence>
<dbReference type="InterPro" id="IPR036249">
    <property type="entry name" value="Thioredoxin-like_sf"/>
</dbReference>
<name>A0A402B530_9CHLR</name>
<dbReference type="AlphaFoldDB" id="A0A402B530"/>
<dbReference type="Proteomes" id="UP000287171">
    <property type="component" value="Unassembled WGS sequence"/>
</dbReference>
<sequence length="171" mass="18910">MSDLVLKLSVVVLIVVFLVVFLFAARSFLAEYRRHTRVQAPVKDLRSHPGIEVSADEDVEQPGRTPVVVTNARVRILAFGSEEDRQCRVLQAPVLRRVVEAKGDVVSVVNIDVPSSPELAERYHVLTVPTTVMLDTHGKTYAVNYGFTNAQSLIKQVDEILAMDGVQEALS</sequence>
<keyword evidence="1" id="KW-1133">Transmembrane helix</keyword>
<evidence type="ECO:0000313" key="3">
    <source>
        <dbReference type="Proteomes" id="UP000287171"/>
    </source>
</evidence>
<dbReference type="CDD" id="cd02947">
    <property type="entry name" value="TRX_family"/>
    <property type="match status" value="1"/>
</dbReference>
<proteinExistence type="predicted"/>
<evidence type="ECO:0000256" key="1">
    <source>
        <dbReference type="SAM" id="Phobius"/>
    </source>
</evidence>
<feature type="transmembrane region" description="Helical" evidence="1">
    <location>
        <begin position="6"/>
        <end position="29"/>
    </location>
</feature>
<accession>A0A402B530</accession>
<organism evidence="2 3">
    <name type="scientific">Dictyobacter alpinus</name>
    <dbReference type="NCBI Taxonomy" id="2014873"/>
    <lineage>
        <taxon>Bacteria</taxon>
        <taxon>Bacillati</taxon>
        <taxon>Chloroflexota</taxon>
        <taxon>Ktedonobacteria</taxon>
        <taxon>Ktedonobacterales</taxon>
        <taxon>Dictyobacteraceae</taxon>
        <taxon>Dictyobacter</taxon>
    </lineage>
</organism>
<protein>
    <recommendedName>
        <fullName evidence="4">Thioredoxin domain-containing protein</fullName>
    </recommendedName>
</protein>
<dbReference type="OrthoDB" id="162305at2"/>
<dbReference type="SUPFAM" id="SSF52833">
    <property type="entry name" value="Thioredoxin-like"/>
    <property type="match status" value="1"/>
</dbReference>
<gene>
    <name evidence="2" type="ORF">KDA_19260</name>
</gene>
<dbReference type="RefSeq" id="WP_126626895.1">
    <property type="nucleotide sequence ID" value="NZ_BIFT01000001.1"/>
</dbReference>
<evidence type="ECO:0008006" key="4">
    <source>
        <dbReference type="Google" id="ProtNLM"/>
    </source>
</evidence>
<reference evidence="3" key="1">
    <citation type="submission" date="2018-12" db="EMBL/GenBank/DDBJ databases">
        <title>Tengunoibacter tsumagoiensis gen. nov., sp. nov., Dictyobacter kobayashii sp. nov., D. alpinus sp. nov., and D. joshuensis sp. nov. and description of Dictyobacteraceae fam. nov. within the order Ktedonobacterales isolated from Tengu-no-mugimeshi.</title>
        <authorList>
            <person name="Wang C.M."/>
            <person name="Zheng Y."/>
            <person name="Sakai Y."/>
            <person name="Toyoda A."/>
            <person name="Minakuchi Y."/>
            <person name="Abe K."/>
            <person name="Yokota A."/>
            <person name="Yabe S."/>
        </authorList>
    </citation>
    <scope>NUCLEOTIDE SEQUENCE [LARGE SCALE GENOMIC DNA]</scope>
    <source>
        <strain evidence="3">Uno16</strain>
    </source>
</reference>
<dbReference type="EMBL" id="BIFT01000001">
    <property type="protein sequence ID" value="GCE26442.1"/>
    <property type="molecule type" value="Genomic_DNA"/>
</dbReference>
<keyword evidence="3" id="KW-1185">Reference proteome</keyword>
<keyword evidence="1" id="KW-0812">Transmembrane</keyword>
<dbReference type="Gene3D" id="3.40.30.10">
    <property type="entry name" value="Glutaredoxin"/>
    <property type="match status" value="1"/>
</dbReference>
<keyword evidence="1" id="KW-0472">Membrane</keyword>
<comment type="caution">
    <text evidence="2">The sequence shown here is derived from an EMBL/GenBank/DDBJ whole genome shotgun (WGS) entry which is preliminary data.</text>
</comment>